<keyword evidence="2" id="KW-0802">TPR repeat</keyword>
<gene>
    <name evidence="4" type="ORF">SNE35_25665</name>
</gene>
<evidence type="ECO:0000256" key="3">
    <source>
        <dbReference type="SAM" id="SignalP"/>
    </source>
</evidence>
<dbReference type="EMBL" id="JAXCLA010000009">
    <property type="protein sequence ID" value="MDY0747916.1"/>
    <property type="molecule type" value="Genomic_DNA"/>
</dbReference>
<dbReference type="InterPro" id="IPR011990">
    <property type="entry name" value="TPR-like_helical_dom_sf"/>
</dbReference>
<evidence type="ECO:0000313" key="5">
    <source>
        <dbReference type="Proteomes" id="UP001285263"/>
    </source>
</evidence>
<evidence type="ECO:0000313" key="4">
    <source>
        <dbReference type="EMBL" id="MDY0747916.1"/>
    </source>
</evidence>
<dbReference type="PANTHER" id="PTHR44943:SF8">
    <property type="entry name" value="TPR REPEAT-CONTAINING PROTEIN MJ0263"/>
    <property type="match status" value="1"/>
</dbReference>
<comment type="caution">
    <text evidence="4">The sequence shown here is derived from an EMBL/GenBank/DDBJ whole genome shotgun (WGS) entry which is preliminary data.</text>
</comment>
<keyword evidence="3" id="KW-0732">Signal</keyword>
<dbReference type="Proteomes" id="UP001285263">
    <property type="component" value="Unassembled WGS sequence"/>
</dbReference>
<dbReference type="Gene3D" id="1.25.40.10">
    <property type="entry name" value="Tetratricopeptide repeat domain"/>
    <property type="match status" value="2"/>
</dbReference>
<proteinExistence type="predicted"/>
<name>A0ABU5DQD8_9BURK</name>
<feature type="signal peptide" evidence="3">
    <location>
        <begin position="1"/>
        <end position="33"/>
    </location>
</feature>
<feature type="chain" id="PRO_5045292886" evidence="3">
    <location>
        <begin position="34"/>
        <end position="604"/>
    </location>
</feature>
<dbReference type="SUPFAM" id="SSF48452">
    <property type="entry name" value="TPR-like"/>
    <property type="match status" value="2"/>
</dbReference>
<keyword evidence="5" id="KW-1185">Reference proteome</keyword>
<dbReference type="Pfam" id="PF13432">
    <property type="entry name" value="TPR_16"/>
    <property type="match status" value="1"/>
</dbReference>
<dbReference type="PANTHER" id="PTHR44943">
    <property type="entry name" value="CELLULOSE SYNTHASE OPERON PROTEIN C"/>
    <property type="match status" value="1"/>
</dbReference>
<reference evidence="4 5" key="1">
    <citation type="submission" date="2023-11" db="EMBL/GenBank/DDBJ databases">
        <title>Paucibacter sp. nov., isolated from fresh soil in Korea.</title>
        <authorList>
            <person name="Le N.T.T."/>
        </authorList>
    </citation>
    <scope>NUCLEOTIDE SEQUENCE [LARGE SCALE GENOMIC DNA]</scope>
    <source>
        <strain evidence="4 5">R3-3</strain>
    </source>
</reference>
<dbReference type="InterPro" id="IPR051685">
    <property type="entry name" value="Ycf3/AcsC/BcsC/TPR_MFPF"/>
</dbReference>
<keyword evidence="1" id="KW-0677">Repeat</keyword>
<evidence type="ECO:0000256" key="2">
    <source>
        <dbReference type="ARBA" id="ARBA00022803"/>
    </source>
</evidence>
<dbReference type="Pfam" id="PF13428">
    <property type="entry name" value="TPR_14"/>
    <property type="match status" value="1"/>
</dbReference>
<dbReference type="RefSeq" id="WP_320425884.1">
    <property type="nucleotide sequence ID" value="NZ_JAXCLA010000009.1"/>
</dbReference>
<organism evidence="4 5">
    <name type="scientific">Roseateles agri</name>
    <dbReference type="NCBI Taxonomy" id="3098619"/>
    <lineage>
        <taxon>Bacteria</taxon>
        <taxon>Pseudomonadati</taxon>
        <taxon>Pseudomonadota</taxon>
        <taxon>Betaproteobacteria</taxon>
        <taxon>Burkholderiales</taxon>
        <taxon>Sphaerotilaceae</taxon>
        <taxon>Roseateles</taxon>
    </lineage>
</organism>
<accession>A0ABU5DQD8</accession>
<evidence type="ECO:0000256" key="1">
    <source>
        <dbReference type="ARBA" id="ARBA00022737"/>
    </source>
</evidence>
<sequence length="604" mass="66358">MPATYRRSKPSLPALAPAALLVASLFGGLPAWAATAPSAAVPSSPAASAPQEDEPTNSVMDAPLFYQLLVGEMELSTGQAGVAYQVLLDAARRTQDEELFKRVVNIALQARAGEQALGAAKAWANAIPTSLAAHQMVVQLLALLNRPSEVADPLRELLQLTPAEQRPMVLAVLPRTFQRATEPLKVYQALEPVLQSSAKDPQTHDMALVAQARLAQAAGDTATALKLARELAESSPQLEDTMQLALDLMPSQPEAEALVTARLKAQPTNNALRLAYGRALARAQRPEDAAREFRAVIEAAPDTVSAWFALGAMELDLRHAAAAETALTEYLKRLADVPATDTDNGLMIAEARQQAWLMLSQAAEMRGDVKAAEAWLQKIDRPDRKIETLYRRASLLARQDKLDQGRKLLQPQAGDSDADARAKMLAEAQLLREARLWQAAHDVLKRANERFSEDVDLLYEQSMMAEKLNNVDEMETLLKRVIALKPDYANAYNALGYSLADRGVRLEESRGLIAKALSYAPKEPFFIDSMGWVEFKLGNRTEALRLLREAYQARPDTEIAAHLGEVLWIAGEQDEARRVWQEGAKREPKNEALLETLNRLKAKL</sequence>
<protein>
    <submittedName>
        <fullName evidence="4">Tetratricopeptide repeat protein</fullName>
    </submittedName>
</protein>